<dbReference type="Gene3D" id="2.60.40.10">
    <property type="entry name" value="Immunoglobulins"/>
    <property type="match status" value="1"/>
</dbReference>
<evidence type="ECO:0000256" key="2">
    <source>
        <dbReference type="ARBA" id="ARBA00022966"/>
    </source>
</evidence>
<dbReference type="AlphaFoldDB" id="A0A2T7PNN0"/>
<dbReference type="OrthoDB" id="9998011at2759"/>
<evidence type="ECO:0000313" key="5">
    <source>
        <dbReference type="Proteomes" id="UP000245119"/>
    </source>
</evidence>
<evidence type="ECO:0000259" key="3">
    <source>
        <dbReference type="SMART" id="SM01361"/>
    </source>
</evidence>
<dbReference type="InterPro" id="IPR009048">
    <property type="entry name" value="A-macroglobulin_rcpt-bd"/>
</dbReference>
<keyword evidence="2" id="KW-0882">Thioester bond</keyword>
<dbReference type="InterPro" id="IPR011626">
    <property type="entry name" value="Alpha-macroglobulin_TED"/>
</dbReference>
<dbReference type="InterPro" id="IPR008930">
    <property type="entry name" value="Terpenoid_cyclase/PrenylTrfase"/>
</dbReference>
<dbReference type="Gene3D" id="2.60.40.690">
    <property type="entry name" value="Alpha-macroglobulin, receptor-binding domain"/>
    <property type="match status" value="1"/>
</dbReference>
<accession>A0A2T7PNN0</accession>
<dbReference type="InterPro" id="IPR036595">
    <property type="entry name" value="A-macroglobulin_rcpt-bd_sf"/>
</dbReference>
<feature type="domain" description="Alpha-macroglobulin receptor-binding" evidence="3">
    <location>
        <begin position="495"/>
        <end position="568"/>
    </location>
</feature>
<keyword evidence="5" id="KW-1185">Reference proteome</keyword>
<proteinExistence type="predicted"/>
<organism evidence="4 5">
    <name type="scientific">Pomacea canaliculata</name>
    <name type="common">Golden apple snail</name>
    <dbReference type="NCBI Taxonomy" id="400727"/>
    <lineage>
        <taxon>Eukaryota</taxon>
        <taxon>Metazoa</taxon>
        <taxon>Spiralia</taxon>
        <taxon>Lophotrochozoa</taxon>
        <taxon>Mollusca</taxon>
        <taxon>Gastropoda</taxon>
        <taxon>Caenogastropoda</taxon>
        <taxon>Architaenioglossa</taxon>
        <taxon>Ampullarioidea</taxon>
        <taxon>Ampullariidae</taxon>
        <taxon>Pomacea</taxon>
    </lineage>
</organism>
<reference evidence="4 5" key="1">
    <citation type="submission" date="2018-04" db="EMBL/GenBank/DDBJ databases">
        <title>The genome of golden apple snail Pomacea canaliculata provides insight into stress tolerance and invasive adaptation.</title>
        <authorList>
            <person name="Liu C."/>
            <person name="Liu B."/>
            <person name="Ren Y."/>
            <person name="Zhang Y."/>
            <person name="Wang H."/>
            <person name="Li S."/>
            <person name="Jiang F."/>
            <person name="Yin L."/>
            <person name="Zhang G."/>
            <person name="Qian W."/>
            <person name="Fan W."/>
        </authorList>
    </citation>
    <scope>NUCLEOTIDE SEQUENCE [LARGE SCALE GENOMIC DNA]</scope>
    <source>
        <strain evidence="4">SZHN2017</strain>
        <tissue evidence="4">Muscle</tissue>
    </source>
</reference>
<dbReference type="Pfam" id="PF07677">
    <property type="entry name" value="A2M_recep"/>
    <property type="match status" value="1"/>
</dbReference>
<protein>
    <recommendedName>
        <fullName evidence="3">Alpha-macroglobulin receptor-binding domain-containing protein</fullName>
    </recommendedName>
</protein>
<dbReference type="STRING" id="400727.A0A2T7PNN0"/>
<sequence>MPTSVVRGEYVVIQADIFNYLPTNTTVLVTLPASHEYMNVVIDSDGSEILTSEDQKQVISSNEQAVVHFPIIPSGLGTIDIEVSARSTMAADAERRQLHVQAEGVPNEFSVPVFIHLDPTSTNSFTKSFNITLPSDIVEGSSRASIRVTARVYILRLASSCQLAGFRLTAFVLRVFHQARGIIFVDKHVLQRAVYWLLSHQNTDGSFNEFGHVYDVQMRMTSFGDHSPGLTAFVLLALTENTDADWMTGPYDILGAINKAKDFLIGSFDRIYDELSLLLTCYVLLGMPNSSELEEKILTVLKTRVLRNNEIVLGRVNQTNQVNSYSRWGTGYTRARPIDIQLTSYALLSFTARGLFQEGLELLSWLTHQRNPYGGFVSTQDTIVALQAMTEFVKHYAPSGYDMHVLVRTEQSPFHFEVNMNNSQVLQSHGLSYIPKELTFEATGHGLVVAELDVFFNAESDFGESAFDVSTVLLDDYLNSFKLMICTRYRLAGESGMVVQEVGIPSGFAPDVTSIGNVAGLKRVEQRGRFLDVYIDRVERNSMCYTVMFDRRDKVAHSQTSYVITQEYYEP</sequence>
<feature type="non-terminal residue" evidence="4">
    <location>
        <position position="571"/>
    </location>
</feature>
<name>A0A2T7PNN0_POMCA</name>
<dbReference type="Gene3D" id="1.50.10.20">
    <property type="match status" value="1"/>
</dbReference>
<comment type="caution">
    <text evidence="4">The sequence shown here is derived from an EMBL/GenBank/DDBJ whole genome shotgun (WGS) entry which is preliminary data.</text>
</comment>
<dbReference type="PANTHER" id="PTHR11412">
    <property type="entry name" value="MACROGLOBULIN / COMPLEMENT"/>
    <property type="match status" value="1"/>
</dbReference>
<dbReference type="Proteomes" id="UP000245119">
    <property type="component" value="Linkage Group LG3"/>
</dbReference>
<dbReference type="GO" id="GO:0005615">
    <property type="term" value="C:extracellular space"/>
    <property type="evidence" value="ECO:0007669"/>
    <property type="project" value="InterPro"/>
</dbReference>
<dbReference type="SMART" id="SM01361">
    <property type="entry name" value="A2M_recep"/>
    <property type="match status" value="1"/>
</dbReference>
<dbReference type="SUPFAM" id="SSF48239">
    <property type="entry name" value="Terpenoid cyclases/Protein prenyltransferases"/>
    <property type="match status" value="1"/>
</dbReference>
<keyword evidence="1" id="KW-0732">Signal</keyword>
<dbReference type="PANTHER" id="PTHR11412:SF136">
    <property type="entry name" value="CD109 ANTIGEN"/>
    <property type="match status" value="1"/>
</dbReference>
<dbReference type="InterPro" id="IPR013783">
    <property type="entry name" value="Ig-like_fold"/>
</dbReference>
<dbReference type="SUPFAM" id="SSF49410">
    <property type="entry name" value="Alpha-macroglobulin receptor domain"/>
    <property type="match status" value="1"/>
</dbReference>
<dbReference type="InterPro" id="IPR050473">
    <property type="entry name" value="A2M/Complement_sys"/>
</dbReference>
<evidence type="ECO:0000256" key="1">
    <source>
        <dbReference type="ARBA" id="ARBA00022729"/>
    </source>
</evidence>
<dbReference type="EMBL" id="PZQS01000003">
    <property type="protein sequence ID" value="PVD35033.1"/>
    <property type="molecule type" value="Genomic_DNA"/>
</dbReference>
<evidence type="ECO:0000313" key="4">
    <source>
        <dbReference type="EMBL" id="PVD35033.1"/>
    </source>
</evidence>
<dbReference type="Pfam" id="PF07678">
    <property type="entry name" value="TED_complement"/>
    <property type="match status" value="1"/>
</dbReference>
<gene>
    <name evidence="4" type="ORF">C0Q70_06314</name>
</gene>